<name>A0ABT5F631_9BACT</name>
<keyword evidence="2" id="KW-0732">Signal</keyword>
<sequence length="266" mass="28739">MRFDARGLAPLLGILVSGCAMLGGQPEAPEQTPAEQEAQIRARYGDQMMEDVNALKALGKGPQTSGVASCLKIYGQAVDMEKRAQEDANPKRLESGVAQQYRACASSCGEHHLPTATADAARPIAARYEALCKERSGKIDSVGHIQRFRVAMDRLSTTTGALNIRQVMGEARGALKQAIEGAGASAFEAEAQEFQAAEAKHKEAEEKASAFLQRPDVKELEARRRTLMAQIADYERLGMKAQAEKAKGDLRGVEAKWSLLVREAGL</sequence>
<keyword evidence="1" id="KW-0175">Coiled coil</keyword>
<dbReference type="PROSITE" id="PS51257">
    <property type="entry name" value="PROKAR_LIPOPROTEIN"/>
    <property type="match status" value="1"/>
</dbReference>
<evidence type="ECO:0000256" key="1">
    <source>
        <dbReference type="SAM" id="Coils"/>
    </source>
</evidence>
<evidence type="ECO:0000256" key="2">
    <source>
        <dbReference type="SAM" id="SignalP"/>
    </source>
</evidence>
<gene>
    <name evidence="3" type="ORF">POL67_44930</name>
</gene>
<dbReference type="Proteomes" id="UP001221411">
    <property type="component" value="Unassembled WGS sequence"/>
</dbReference>
<keyword evidence="4" id="KW-1185">Reference proteome</keyword>
<feature type="signal peptide" evidence="2">
    <location>
        <begin position="1"/>
        <end position="22"/>
    </location>
</feature>
<feature type="chain" id="PRO_5047294904" description="Lipoprotein" evidence="2">
    <location>
        <begin position="23"/>
        <end position="266"/>
    </location>
</feature>
<comment type="caution">
    <text evidence="3">The sequence shown here is derived from an EMBL/GenBank/DDBJ whole genome shotgun (WGS) entry which is preliminary data.</text>
</comment>
<evidence type="ECO:0000313" key="4">
    <source>
        <dbReference type="Proteomes" id="UP001221411"/>
    </source>
</evidence>
<proteinExistence type="predicted"/>
<protein>
    <recommendedName>
        <fullName evidence="5">Lipoprotein</fullName>
    </recommendedName>
</protein>
<accession>A0ABT5F631</accession>
<reference evidence="3 4" key="1">
    <citation type="submission" date="2022-11" db="EMBL/GenBank/DDBJ databases">
        <title>Minimal conservation of predation-associated metabolite biosynthetic gene clusters underscores biosynthetic potential of Myxococcota including descriptions for ten novel species: Archangium lansinium sp. nov., Myxococcus landrumus sp. nov., Nannocystis bai.</title>
        <authorList>
            <person name="Ahearne A."/>
            <person name="Stevens C."/>
            <person name="Dowd S."/>
        </authorList>
    </citation>
    <scope>NUCLEOTIDE SEQUENCE [LARGE SCALE GENOMIC DNA]</scope>
    <source>
        <strain evidence="3 4">RJM3</strain>
    </source>
</reference>
<organism evidence="3 4">
    <name type="scientific">Polyangium mundeleinium</name>
    <dbReference type="NCBI Taxonomy" id="2995306"/>
    <lineage>
        <taxon>Bacteria</taxon>
        <taxon>Pseudomonadati</taxon>
        <taxon>Myxococcota</taxon>
        <taxon>Polyangia</taxon>
        <taxon>Polyangiales</taxon>
        <taxon>Polyangiaceae</taxon>
        <taxon>Polyangium</taxon>
    </lineage>
</organism>
<evidence type="ECO:0008006" key="5">
    <source>
        <dbReference type="Google" id="ProtNLM"/>
    </source>
</evidence>
<dbReference type="RefSeq" id="WP_271927532.1">
    <property type="nucleotide sequence ID" value="NZ_JAQNDO010000001.1"/>
</dbReference>
<dbReference type="EMBL" id="JAQNDO010000001">
    <property type="protein sequence ID" value="MDC0748556.1"/>
    <property type="molecule type" value="Genomic_DNA"/>
</dbReference>
<feature type="coiled-coil region" evidence="1">
    <location>
        <begin position="187"/>
        <end position="237"/>
    </location>
</feature>
<evidence type="ECO:0000313" key="3">
    <source>
        <dbReference type="EMBL" id="MDC0748556.1"/>
    </source>
</evidence>